<dbReference type="NCBIfam" id="NF033611">
    <property type="entry name" value="SAVED"/>
    <property type="match status" value="1"/>
</dbReference>
<dbReference type="PATRIC" id="fig|158500.4.peg.4092"/>
<evidence type="ECO:0000313" key="3">
    <source>
        <dbReference type="Proteomes" id="UP000024329"/>
    </source>
</evidence>
<evidence type="ECO:0000259" key="1">
    <source>
        <dbReference type="Pfam" id="PF18145"/>
    </source>
</evidence>
<reference evidence="2 3" key="1">
    <citation type="submission" date="2014-03" db="EMBL/GenBank/DDBJ databases">
        <title>Whole genome sequence of Novosphingobium resinovorum KF1.</title>
        <authorList>
            <person name="Gan H.M."/>
            <person name="Gan H.Y."/>
            <person name="Chew T.H."/>
            <person name="Savka M.A."/>
        </authorList>
    </citation>
    <scope>NUCLEOTIDE SEQUENCE [LARGE SCALE GENOMIC DNA]</scope>
    <source>
        <strain evidence="2 3">KF1</strain>
    </source>
</reference>
<name>A0A031JS07_9SPHN</name>
<organism evidence="2 3">
    <name type="scientific">Novosphingobium resinovorum</name>
    <dbReference type="NCBI Taxonomy" id="158500"/>
    <lineage>
        <taxon>Bacteria</taxon>
        <taxon>Pseudomonadati</taxon>
        <taxon>Pseudomonadota</taxon>
        <taxon>Alphaproteobacteria</taxon>
        <taxon>Sphingomonadales</taxon>
        <taxon>Sphingomonadaceae</taxon>
        <taxon>Novosphingobium</taxon>
    </lineage>
</organism>
<dbReference type="Pfam" id="PF18145">
    <property type="entry name" value="SAVED"/>
    <property type="match status" value="1"/>
</dbReference>
<dbReference type="eggNOG" id="ENOG502Z99I">
    <property type="taxonomic scope" value="Bacteria"/>
</dbReference>
<dbReference type="AlphaFoldDB" id="A0A031JS07"/>
<sequence>MANAVVAGWQGHDYQARFFWLHASALRDPDQTNVTEVSYEADFPKGFDDVVVRYDPPRPGSQGYRIGVHHYQIKYHVVAAGRFGYEDLVDPAFTGGTAVSILQRLREAKDKSPENAAFTLVTTDRIKDGDQLLDLLSSDDRRLRLDKLFVPGGDKSRMGRVRKLWCDHLGLSSDDELRSLLSGFGIHEGHVSLEQMRDAVNDRFRVVGLTTCRDALAFKYDGAAKQLKINGINNLTRDSFDRLCIDENWLTIGDPPRYHNIAIRSFSDGIAADLDSTADNRLSLLDRFDGRYLIEGQDWNTDVRPTAEAFIRDALNVGESIRLTINAHSSFAYLAGTVLNLKTGADVELVQKGRAPTSIWRADDGKAGPEATIETTVSGDGQDLALVVSLTRDAAADVADYVSNHLPTVGKTMIVKAAPAPSQSAICGGTHAAALADQVGEAVRAARLPIGARVHVFATAPNGFLFFLGQQRPAMGPSTYYEYDFDRRVHGTYEPTFRID</sequence>
<feature type="domain" description="SMODS-associated and fused to various effectors" evidence="1">
    <location>
        <begin position="307"/>
        <end position="499"/>
    </location>
</feature>
<dbReference type="Proteomes" id="UP000024329">
    <property type="component" value="Unassembled WGS sequence"/>
</dbReference>
<comment type="caution">
    <text evidence="2">The sequence shown here is derived from an EMBL/GenBank/DDBJ whole genome shotgun (WGS) entry which is preliminary data.</text>
</comment>
<evidence type="ECO:0000313" key="2">
    <source>
        <dbReference type="EMBL" id="EZP79583.1"/>
    </source>
</evidence>
<gene>
    <name evidence="2" type="ORF">BV97_04021</name>
</gene>
<dbReference type="RefSeq" id="WP_036528170.1">
    <property type="nucleotide sequence ID" value="NZ_JFYZ01000024.1"/>
</dbReference>
<dbReference type="InterPro" id="IPR040836">
    <property type="entry name" value="SAVED"/>
</dbReference>
<dbReference type="EMBL" id="JFYZ01000024">
    <property type="protein sequence ID" value="EZP79583.1"/>
    <property type="molecule type" value="Genomic_DNA"/>
</dbReference>
<accession>A0A031JS07</accession>
<proteinExistence type="predicted"/>
<protein>
    <recommendedName>
        <fullName evidence="1">SMODS-associated and fused to various effectors domain-containing protein</fullName>
    </recommendedName>
</protein>